<keyword evidence="2" id="KW-1185">Reference proteome</keyword>
<comment type="caution">
    <text evidence="1">The sequence shown here is derived from an EMBL/GenBank/DDBJ whole genome shotgun (WGS) entry which is preliminary data.</text>
</comment>
<evidence type="ECO:0000313" key="2">
    <source>
        <dbReference type="Proteomes" id="UP000075606"/>
    </source>
</evidence>
<sequence length="184" mass="21519">MQGKDKLEKFIIENREAFDASEPKEDNWTRIESQLNFEAQPVSKPNVGWYWKAAVFLLLGAVGYLLVDRYEVQPTNDLEASNVEKFQELETFYTSLIANKKERLESELDSEVATVNLKVEMQELDDIYADLKELFLESQPSEQVMERLIHLLRQKLRVMDGQLEILEREKLPESMQEELMDSSI</sequence>
<proteinExistence type="predicted"/>
<evidence type="ECO:0000313" key="1">
    <source>
        <dbReference type="EMBL" id="KYG76117.1"/>
    </source>
</evidence>
<dbReference type="RefSeq" id="WP_068220661.1">
    <property type="nucleotide sequence ID" value="NZ_LRPC01000012.1"/>
</dbReference>
<dbReference type="Proteomes" id="UP000075606">
    <property type="component" value="Unassembled WGS sequence"/>
</dbReference>
<organism evidence="1 2">
    <name type="scientific">Roseivirga spongicola</name>
    <dbReference type="NCBI Taxonomy" id="333140"/>
    <lineage>
        <taxon>Bacteria</taxon>
        <taxon>Pseudomonadati</taxon>
        <taxon>Bacteroidota</taxon>
        <taxon>Cytophagia</taxon>
        <taxon>Cytophagales</taxon>
        <taxon>Roseivirgaceae</taxon>
        <taxon>Roseivirga</taxon>
    </lineage>
</organism>
<dbReference type="STRING" id="333140.AWW68_09890"/>
<evidence type="ECO:0008006" key="3">
    <source>
        <dbReference type="Google" id="ProtNLM"/>
    </source>
</evidence>
<protein>
    <recommendedName>
        <fullName evidence="3">Anti-sigma factor</fullName>
    </recommendedName>
</protein>
<dbReference type="OrthoDB" id="1120747at2"/>
<accession>A0A150XBL7</accession>
<name>A0A150XBL7_9BACT</name>
<dbReference type="AlphaFoldDB" id="A0A150XBL7"/>
<dbReference type="EMBL" id="LRPC01000012">
    <property type="protein sequence ID" value="KYG76117.1"/>
    <property type="molecule type" value="Genomic_DNA"/>
</dbReference>
<reference evidence="1 2" key="1">
    <citation type="submission" date="2016-01" db="EMBL/GenBank/DDBJ databases">
        <title>Genome sequencing of Roseivirga spongicola UST030701-084.</title>
        <authorList>
            <person name="Selvaratnam C."/>
            <person name="Thevarajoo S."/>
            <person name="Goh K.M."/>
            <person name="Ee R."/>
            <person name="Chan K.-G."/>
            <person name="Chong C.S."/>
        </authorList>
    </citation>
    <scope>NUCLEOTIDE SEQUENCE [LARGE SCALE GENOMIC DNA]</scope>
    <source>
        <strain evidence="1 2">UST030701-084</strain>
    </source>
</reference>
<gene>
    <name evidence="1" type="ORF">AWW68_09890</name>
</gene>